<dbReference type="InterPro" id="IPR036388">
    <property type="entry name" value="WH-like_DNA-bd_sf"/>
</dbReference>
<organism evidence="2 3">
    <name type="scientific">Dyella psychrodurans</name>
    <dbReference type="NCBI Taxonomy" id="1927960"/>
    <lineage>
        <taxon>Bacteria</taxon>
        <taxon>Pseudomonadati</taxon>
        <taxon>Pseudomonadota</taxon>
        <taxon>Gammaproteobacteria</taxon>
        <taxon>Lysobacterales</taxon>
        <taxon>Rhodanobacteraceae</taxon>
        <taxon>Dyella</taxon>
    </lineage>
</organism>
<name>A0A370XBY2_9GAMM</name>
<proteinExistence type="predicted"/>
<dbReference type="RefSeq" id="WP_147292864.1">
    <property type="nucleotide sequence ID" value="NZ_QRBF01000001.1"/>
</dbReference>
<comment type="caution">
    <text evidence="2">The sequence shown here is derived from an EMBL/GenBank/DDBJ whole genome shotgun (WGS) entry which is preliminary data.</text>
</comment>
<evidence type="ECO:0000313" key="3">
    <source>
        <dbReference type="Proteomes" id="UP000255334"/>
    </source>
</evidence>
<evidence type="ECO:0000313" key="2">
    <source>
        <dbReference type="EMBL" id="RDS85906.1"/>
    </source>
</evidence>
<feature type="region of interest" description="Disordered" evidence="1">
    <location>
        <begin position="102"/>
        <end position="125"/>
    </location>
</feature>
<dbReference type="SUPFAM" id="SSF88659">
    <property type="entry name" value="Sigma3 and sigma4 domains of RNA polymerase sigma factors"/>
    <property type="match status" value="1"/>
</dbReference>
<keyword evidence="3" id="KW-1185">Reference proteome</keyword>
<dbReference type="AlphaFoldDB" id="A0A370XBY2"/>
<dbReference type="Proteomes" id="UP000255334">
    <property type="component" value="Unassembled WGS sequence"/>
</dbReference>
<dbReference type="Gene3D" id="1.10.10.10">
    <property type="entry name" value="Winged helix-like DNA-binding domain superfamily/Winged helix DNA-binding domain"/>
    <property type="match status" value="1"/>
</dbReference>
<protein>
    <submittedName>
        <fullName evidence="2">Sigma-70 family RNA polymerase sigma factor</fullName>
    </submittedName>
</protein>
<gene>
    <name evidence="2" type="ORF">DWU99_01110</name>
</gene>
<sequence>MITPHQLTPREREAIAHHQAGRTPAQIAPLMGVSYARARQLLIDAGVTPHRTLAPAGTGQWKPQMDRVAYRRPRAERRDRVRAELAADPTLPTHVLAQRIGAHPETVRKDRQALRLQRGTASGHP</sequence>
<evidence type="ECO:0000256" key="1">
    <source>
        <dbReference type="SAM" id="MobiDB-lite"/>
    </source>
</evidence>
<dbReference type="EMBL" id="QRBF01000001">
    <property type="protein sequence ID" value="RDS85906.1"/>
    <property type="molecule type" value="Genomic_DNA"/>
</dbReference>
<accession>A0A370XBY2</accession>
<reference evidence="2 3" key="1">
    <citation type="submission" date="2018-07" db="EMBL/GenBank/DDBJ databases">
        <title>Dyella monticola sp. nov. and Dyella psychrodurans sp. nov. isolated from monsoon evergreen broad-leaved forest soil of Dinghu Mountain, China.</title>
        <authorList>
            <person name="Gao Z."/>
            <person name="Qiu L."/>
        </authorList>
    </citation>
    <scope>NUCLEOTIDE SEQUENCE [LARGE SCALE GENOMIC DNA]</scope>
    <source>
        <strain evidence="2 3">4MSK11</strain>
    </source>
</reference>
<feature type="region of interest" description="Disordered" evidence="1">
    <location>
        <begin position="54"/>
        <end position="76"/>
    </location>
</feature>
<dbReference type="InterPro" id="IPR013324">
    <property type="entry name" value="RNA_pol_sigma_r3/r4-like"/>
</dbReference>